<dbReference type="SUPFAM" id="SSF52540">
    <property type="entry name" value="P-loop containing nucleoside triphosphate hydrolases"/>
    <property type="match status" value="1"/>
</dbReference>
<feature type="domain" description="CobQ/CobB/MinD/ParA nucleotide binding" evidence="1">
    <location>
        <begin position="3"/>
        <end position="179"/>
    </location>
</feature>
<dbReference type="Proteomes" id="UP000000644">
    <property type="component" value="Plasmid pPNAP01"/>
</dbReference>
<dbReference type="Gene3D" id="3.40.50.300">
    <property type="entry name" value="P-loop containing nucleotide triphosphate hydrolases"/>
    <property type="match status" value="1"/>
</dbReference>
<evidence type="ECO:0000313" key="2">
    <source>
        <dbReference type="EMBL" id="ABM39531.1"/>
    </source>
</evidence>
<geneLocation type="plasmid" evidence="2 3">
    <name>pPNAP01</name>
</geneLocation>
<dbReference type="EMBL" id="CP000530">
    <property type="protein sequence ID" value="ABM39531.1"/>
    <property type="molecule type" value="Genomic_DNA"/>
</dbReference>
<dbReference type="AlphaFoldDB" id="A1VV53"/>
<dbReference type="HOGENOM" id="CLU_037612_5_3_4"/>
<dbReference type="InterPro" id="IPR002586">
    <property type="entry name" value="CobQ/CobB/MinD/ParA_Nub-bd_dom"/>
</dbReference>
<dbReference type="PIRSF" id="PIRSF009320">
    <property type="entry name" value="Nuc_binding_HP_1000"/>
    <property type="match status" value="1"/>
</dbReference>
<name>A1VV53_POLNA</name>
<reference evidence="3" key="1">
    <citation type="journal article" date="2009" name="Environ. Microbiol.">
        <title>The genome of Polaromonas naphthalenivorans strain CJ2, isolated from coal tar-contaminated sediment, reveals physiological and metabolic versatility and evolution through extensive horizontal gene transfer.</title>
        <authorList>
            <person name="Yagi J.M."/>
            <person name="Sims D."/>
            <person name="Brettin T."/>
            <person name="Bruce D."/>
            <person name="Madsen E.L."/>
        </authorList>
    </citation>
    <scope>NUCLEOTIDE SEQUENCE [LARGE SCALE GENOMIC DNA]</scope>
    <source>
        <strain evidence="3">CJ2</strain>
        <plasmid evidence="3">Plasmid pPNAP01</plasmid>
    </source>
</reference>
<protein>
    <submittedName>
        <fullName evidence="2">ATPase involved in chromosome partitioning-like protein</fullName>
    </submittedName>
</protein>
<evidence type="ECO:0000313" key="3">
    <source>
        <dbReference type="Proteomes" id="UP000000644"/>
    </source>
</evidence>
<accession>A1VV53</accession>
<dbReference type="InterPro" id="IPR027417">
    <property type="entry name" value="P-loop_NTPase"/>
</dbReference>
<gene>
    <name evidence="2" type="ordered locus">Pnap_4248</name>
</gene>
<dbReference type="InterPro" id="IPR050678">
    <property type="entry name" value="DNA_Partitioning_ATPase"/>
</dbReference>
<keyword evidence="3" id="KW-1185">Reference proteome</keyword>
<dbReference type="PANTHER" id="PTHR13696">
    <property type="entry name" value="P-LOOP CONTAINING NUCLEOSIDE TRIPHOSPHATE HYDROLASE"/>
    <property type="match status" value="1"/>
</dbReference>
<dbReference type="CDD" id="cd02042">
    <property type="entry name" value="ParAB_family"/>
    <property type="match status" value="1"/>
</dbReference>
<dbReference type="Pfam" id="PF01656">
    <property type="entry name" value="CbiA"/>
    <property type="match status" value="1"/>
</dbReference>
<proteinExistence type="predicted"/>
<sequence length="222" mass="24135">MVITIGAEKGGVGKSRLATNIAALAACNGVDVVLLDTDKQGSATSWSRIRNEEGIVPSIPVLALPPNPARELANLSGKYTLVVVDIGAQNYRTMLECSLLSDLVLVPCGPDQQEIESTLNVFSHLKEMDSRHELGHIPAHIVLTRVSTTETAKATTELREYFKEEGLSVFDTQIAQRASWLASGKTGRALHELNSRDRSVKATEEIQALYTEILKRINAGNK</sequence>
<dbReference type="RefSeq" id="WP_011797904.1">
    <property type="nucleotide sequence ID" value="NC_008757.1"/>
</dbReference>
<dbReference type="KEGG" id="pna:Pnap_4248"/>
<organism evidence="2 3">
    <name type="scientific">Polaromonas naphthalenivorans (strain CJ2)</name>
    <dbReference type="NCBI Taxonomy" id="365044"/>
    <lineage>
        <taxon>Bacteria</taxon>
        <taxon>Pseudomonadati</taxon>
        <taxon>Pseudomonadota</taxon>
        <taxon>Betaproteobacteria</taxon>
        <taxon>Burkholderiales</taxon>
        <taxon>Comamonadaceae</taxon>
        <taxon>Polaromonas</taxon>
    </lineage>
</organism>
<keyword evidence="2" id="KW-0614">Plasmid</keyword>
<dbReference type="OrthoDB" id="69313at2"/>
<dbReference type="PANTHER" id="PTHR13696:SF96">
    <property type="entry name" value="COBQ_COBB_MIND_PARA NUCLEOTIDE BINDING DOMAIN-CONTAINING PROTEIN"/>
    <property type="match status" value="1"/>
</dbReference>
<evidence type="ECO:0000259" key="1">
    <source>
        <dbReference type="Pfam" id="PF01656"/>
    </source>
</evidence>